<organism evidence="2 3">
    <name type="scientific">Pelobium manganitolerans</name>
    <dbReference type="NCBI Taxonomy" id="1842495"/>
    <lineage>
        <taxon>Bacteria</taxon>
        <taxon>Pseudomonadati</taxon>
        <taxon>Bacteroidota</taxon>
        <taxon>Sphingobacteriia</taxon>
        <taxon>Sphingobacteriales</taxon>
        <taxon>Sphingobacteriaceae</taxon>
        <taxon>Pelobium</taxon>
    </lineage>
</organism>
<feature type="signal peptide" evidence="1">
    <location>
        <begin position="1"/>
        <end position="20"/>
    </location>
</feature>
<dbReference type="Proteomes" id="UP000283433">
    <property type="component" value="Unassembled WGS sequence"/>
</dbReference>
<evidence type="ECO:0000313" key="3">
    <source>
        <dbReference type="Proteomes" id="UP000283433"/>
    </source>
</evidence>
<keyword evidence="3" id="KW-1185">Reference proteome</keyword>
<dbReference type="EMBL" id="MBTA01000027">
    <property type="protein sequence ID" value="RKD13706.1"/>
    <property type="molecule type" value="Genomic_DNA"/>
</dbReference>
<reference evidence="2 3" key="1">
    <citation type="submission" date="2016-07" db="EMBL/GenBank/DDBJ databases">
        <title>Genome of Pelobium manganitolerans.</title>
        <authorList>
            <person name="Wu S."/>
            <person name="Wang G."/>
        </authorList>
    </citation>
    <scope>NUCLEOTIDE SEQUENCE [LARGE SCALE GENOMIC DNA]</scope>
    <source>
        <strain evidence="2 3">YS-25</strain>
    </source>
</reference>
<name>A0A419S346_9SPHI</name>
<accession>A0A419S346</accession>
<sequence>MKTLFTTIFLLAFVAGVSQAQTKYFYTTVSSPDKTIDYLFGFYPSTASYTESATVKPYTSIKAALINQKGAKDFVSKDDKIMILLKSGKLIRNYTTQAKEGDYAVEYTTKPGETHAQYYCFSGKVDINDIDRVWYILSDTQIFELLTAETKN</sequence>
<gene>
    <name evidence="2" type="ORF">BCY91_09030</name>
</gene>
<keyword evidence="1" id="KW-0732">Signal</keyword>
<feature type="chain" id="PRO_5019186551" evidence="1">
    <location>
        <begin position="21"/>
        <end position="152"/>
    </location>
</feature>
<protein>
    <submittedName>
        <fullName evidence="2">Uncharacterized protein</fullName>
    </submittedName>
</protein>
<proteinExistence type="predicted"/>
<dbReference type="OrthoDB" id="1491736at2"/>
<evidence type="ECO:0000313" key="2">
    <source>
        <dbReference type="EMBL" id="RKD13706.1"/>
    </source>
</evidence>
<dbReference type="AlphaFoldDB" id="A0A419S346"/>
<dbReference type="RefSeq" id="WP_120182612.1">
    <property type="nucleotide sequence ID" value="NZ_MBTA01000027.1"/>
</dbReference>
<comment type="caution">
    <text evidence="2">The sequence shown here is derived from an EMBL/GenBank/DDBJ whole genome shotgun (WGS) entry which is preliminary data.</text>
</comment>
<evidence type="ECO:0000256" key="1">
    <source>
        <dbReference type="SAM" id="SignalP"/>
    </source>
</evidence>